<evidence type="ECO:0000313" key="1">
    <source>
        <dbReference type="EMBL" id="PTX63100.1"/>
    </source>
</evidence>
<protein>
    <submittedName>
        <fullName evidence="1">Uncharacterized protein</fullName>
    </submittedName>
</protein>
<name>A0A2T6C446_9FLAO</name>
<organism evidence="1 2">
    <name type="scientific">Kordia periserrulae</name>
    <dbReference type="NCBI Taxonomy" id="701523"/>
    <lineage>
        <taxon>Bacteria</taxon>
        <taxon>Pseudomonadati</taxon>
        <taxon>Bacteroidota</taxon>
        <taxon>Flavobacteriia</taxon>
        <taxon>Flavobacteriales</taxon>
        <taxon>Flavobacteriaceae</taxon>
        <taxon>Kordia</taxon>
    </lineage>
</organism>
<dbReference type="OrthoDB" id="978748at2"/>
<gene>
    <name evidence="1" type="ORF">C8N46_102503</name>
</gene>
<dbReference type="Proteomes" id="UP000244090">
    <property type="component" value="Unassembled WGS sequence"/>
</dbReference>
<comment type="caution">
    <text evidence="1">The sequence shown here is derived from an EMBL/GenBank/DDBJ whole genome shotgun (WGS) entry which is preliminary data.</text>
</comment>
<dbReference type="EMBL" id="QBKT01000002">
    <property type="protein sequence ID" value="PTX63100.1"/>
    <property type="molecule type" value="Genomic_DNA"/>
</dbReference>
<keyword evidence="2" id="KW-1185">Reference proteome</keyword>
<dbReference type="AlphaFoldDB" id="A0A2T6C446"/>
<reference evidence="1 2" key="1">
    <citation type="submission" date="2018-04" db="EMBL/GenBank/DDBJ databases">
        <title>Genomic Encyclopedia of Archaeal and Bacterial Type Strains, Phase II (KMG-II): from individual species to whole genera.</title>
        <authorList>
            <person name="Goeker M."/>
        </authorList>
    </citation>
    <scope>NUCLEOTIDE SEQUENCE [LARGE SCALE GENOMIC DNA]</scope>
    <source>
        <strain evidence="1 2">DSM 25731</strain>
    </source>
</reference>
<accession>A0A2T6C446</accession>
<proteinExistence type="predicted"/>
<sequence length="159" mass="19272">MKAVTISVLKKELHEHSHQELMEICLKLAKFKKENKELLTYLLFESHDEDTYIEKVNEEVNIEFSRLNHTSVYYVKKSLRKILRNIKKYIRYSKKKETEAALLLHFCSKLKELKPRHQQNLQIHNMYERQLTMAKKAISTLHEDLQYDFHLEIEELRSR</sequence>
<dbReference type="RefSeq" id="WP_108114057.1">
    <property type="nucleotide sequence ID" value="NZ_QBKT01000002.1"/>
</dbReference>
<evidence type="ECO:0000313" key="2">
    <source>
        <dbReference type="Proteomes" id="UP000244090"/>
    </source>
</evidence>